<dbReference type="AlphaFoldDB" id="X1V8Q5"/>
<comment type="caution">
    <text evidence="2">The sequence shown here is derived from an EMBL/GenBank/DDBJ whole genome shotgun (WGS) entry which is preliminary data.</text>
</comment>
<name>X1V8Q5_9ZZZZ</name>
<feature type="compositionally biased region" description="Acidic residues" evidence="1">
    <location>
        <begin position="57"/>
        <end position="74"/>
    </location>
</feature>
<accession>X1V8Q5</accession>
<proteinExistence type="predicted"/>
<gene>
    <name evidence="2" type="ORF">S12H4_30074</name>
</gene>
<organism evidence="2">
    <name type="scientific">marine sediment metagenome</name>
    <dbReference type="NCBI Taxonomy" id="412755"/>
    <lineage>
        <taxon>unclassified sequences</taxon>
        <taxon>metagenomes</taxon>
        <taxon>ecological metagenomes</taxon>
    </lineage>
</organism>
<evidence type="ECO:0000313" key="2">
    <source>
        <dbReference type="EMBL" id="GAJ01670.1"/>
    </source>
</evidence>
<sequence>MSKTEFQKKIEKSPQGALIAFCDQRHLDHTGGREALIARLVAYEKAKATEPEPKDEPEPEEPEPEPEPGPEPES</sequence>
<feature type="compositionally biased region" description="Basic and acidic residues" evidence="1">
    <location>
        <begin position="44"/>
        <end position="56"/>
    </location>
</feature>
<evidence type="ECO:0008006" key="3">
    <source>
        <dbReference type="Google" id="ProtNLM"/>
    </source>
</evidence>
<feature type="region of interest" description="Disordered" evidence="1">
    <location>
        <begin position="44"/>
        <end position="74"/>
    </location>
</feature>
<dbReference type="EMBL" id="BARW01017401">
    <property type="protein sequence ID" value="GAJ01670.1"/>
    <property type="molecule type" value="Genomic_DNA"/>
</dbReference>
<reference evidence="2" key="1">
    <citation type="journal article" date="2014" name="Front. Microbiol.">
        <title>High frequency of phylogenetically diverse reductive dehalogenase-homologous genes in deep subseafloor sedimentary metagenomes.</title>
        <authorList>
            <person name="Kawai M."/>
            <person name="Futagami T."/>
            <person name="Toyoda A."/>
            <person name="Takaki Y."/>
            <person name="Nishi S."/>
            <person name="Hori S."/>
            <person name="Arai W."/>
            <person name="Tsubouchi T."/>
            <person name="Morono Y."/>
            <person name="Uchiyama I."/>
            <person name="Ito T."/>
            <person name="Fujiyama A."/>
            <person name="Inagaki F."/>
            <person name="Takami H."/>
        </authorList>
    </citation>
    <scope>NUCLEOTIDE SEQUENCE</scope>
    <source>
        <strain evidence="2">Expedition CK06-06</strain>
    </source>
</reference>
<protein>
    <recommendedName>
        <fullName evidence="3">SAP domain-containing protein</fullName>
    </recommendedName>
</protein>
<evidence type="ECO:0000256" key="1">
    <source>
        <dbReference type="SAM" id="MobiDB-lite"/>
    </source>
</evidence>